<dbReference type="PANTHER" id="PTHR11474">
    <property type="entry name" value="TYROSINASE FAMILY MEMBER"/>
    <property type="match status" value="1"/>
</dbReference>
<dbReference type="InterPro" id="IPR002227">
    <property type="entry name" value="Tyrosinase_Cu-bd"/>
</dbReference>
<protein>
    <recommendedName>
        <fullName evidence="7">Tyrosinase copper-binding domain-containing protein</fullName>
    </recommendedName>
</protein>
<dbReference type="PROSITE" id="PS00498">
    <property type="entry name" value="TYROSINASE_2"/>
    <property type="match status" value="1"/>
</dbReference>
<keyword evidence="5" id="KW-0470">Melanin biosynthesis</keyword>
<feature type="domain" description="Tyrosinase copper-binding" evidence="7">
    <location>
        <begin position="197"/>
        <end position="208"/>
    </location>
</feature>
<keyword evidence="3" id="KW-0479">Metal-binding</keyword>
<dbReference type="InterPro" id="IPR008922">
    <property type="entry name" value="Di-copper_centre_dom_sf"/>
</dbReference>
<dbReference type="Pfam" id="PF00264">
    <property type="entry name" value="Tyrosinase"/>
    <property type="match status" value="1"/>
</dbReference>
<sequence>MDTRPWRCPPKQEGTLLRFTPHRITDTMPPVTLLCHRQPSAHGFKLSFVHSNSNITVTIGLASKLGPGAPFLALALGGALTRPVPRNTSDGEDAGASALALSPDCRPASVPLPTRGREALPCTTVHQPNKQGNKDKGTKKDSTHTKYALTSNKGIHQGVKDGEGFRNRFENQATSMHNLFHAYCGGTMSQVAIACNDPMFVFHHTFIDKIFDVYIVRRSLTPNSYPPNPIYGHQPTDCILPFLPCRQQRTHGQS</sequence>
<evidence type="ECO:0000313" key="8">
    <source>
        <dbReference type="EMBL" id="CAJ0953763.1"/>
    </source>
</evidence>
<evidence type="ECO:0000256" key="4">
    <source>
        <dbReference type="ARBA" id="ARBA00023008"/>
    </source>
</evidence>
<comment type="caution">
    <text evidence="8">The sequence shown here is derived from an EMBL/GenBank/DDBJ whole genome shotgun (WGS) entry which is preliminary data.</text>
</comment>
<organism evidence="8 9">
    <name type="scientific">Ranitomeya imitator</name>
    <name type="common">mimic poison frog</name>
    <dbReference type="NCBI Taxonomy" id="111125"/>
    <lineage>
        <taxon>Eukaryota</taxon>
        <taxon>Metazoa</taxon>
        <taxon>Chordata</taxon>
        <taxon>Craniata</taxon>
        <taxon>Vertebrata</taxon>
        <taxon>Euteleostomi</taxon>
        <taxon>Amphibia</taxon>
        <taxon>Batrachia</taxon>
        <taxon>Anura</taxon>
        <taxon>Neobatrachia</taxon>
        <taxon>Hyloidea</taxon>
        <taxon>Dendrobatidae</taxon>
        <taxon>Dendrobatinae</taxon>
        <taxon>Ranitomeya</taxon>
    </lineage>
</organism>
<evidence type="ECO:0000256" key="3">
    <source>
        <dbReference type="ARBA" id="ARBA00022723"/>
    </source>
</evidence>
<dbReference type="PANTHER" id="PTHR11474:SF126">
    <property type="entry name" value="TYROSINASE-LIKE PROTEIN TYR-1-RELATED"/>
    <property type="match status" value="1"/>
</dbReference>
<evidence type="ECO:0000256" key="5">
    <source>
        <dbReference type="ARBA" id="ARBA00023101"/>
    </source>
</evidence>
<reference evidence="8" key="1">
    <citation type="submission" date="2023-07" db="EMBL/GenBank/DDBJ databases">
        <authorList>
            <person name="Stuckert A."/>
        </authorList>
    </citation>
    <scope>NUCLEOTIDE SEQUENCE</scope>
</reference>
<dbReference type="SUPFAM" id="SSF48056">
    <property type="entry name" value="Di-copper centre-containing domain"/>
    <property type="match status" value="1"/>
</dbReference>
<name>A0ABN9M017_9NEOB</name>
<dbReference type="EMBL" id="CAUEEQ010037262">
    <property type="protein sequence ID" value="CAJ0953763.1"/>
    <property type="molecule type" value="Genomic_DNA"/>
</dbReference>
<accession>A0ABN9M017</accession>
<comment type="similarity">
    <text evidence="2">Belongs to the tyrosinase family.</text>
</comment>
<evidence type="ECO:0000256" key="1">
    <source>
        <dbReference type="ARBA" id="ARBA00004573"/>
    </source>
</evidence>
<dbReference type="Gene3D" id="1.10.1280.10">
    <property type="entry name" value="Di-copper center containing domain from catechol oxidase"/>
    <property type="match status" value="1"/>
</dbReference>
<dbReference type="InterPro" id="IPR050316">
    <property type="entry name" value="Tyrosinase/Hemocyanin"/>
</dbReference>
<feature type="region of interest" description="Disordered" evidence="6">
    <location>
        <begin position="123"/>
        <end position="148"/>
    </location>
</feature>
<comment type="subcellular location">
    <subcellularLocation>
        <location evidence="1">Melanosome membrane</location>
        <topology evidence="1">Single-pass type I membrane protein</topology>
    </subcellularLocation>
</comment>
<keyword evidence="4" id="KW-0186">Copper</keyword>
<evidence type="ECO:0000256" key="6">
    <source>
        <dbReference type="SAM" id="MobiDB-lite"/>
    </source>
</evidence>
<proteinExistence type="inferred from homology"/>
<dbReference type="Proteomes" id="UP001176940">
    <property type="component" value="Unassembled WGS sequence"/>
</dbReference>
<evidence type="ECO:0000256" key="2">
    <source>
        <dbReference type="ARBA" id="ARBA00009928"/>
    </source>
</evidence>
<feature type="compositionally biased region" description="Basic and acidic residues" evidence="6">
    <location>
        <begin position="132"/>
        <end position="144"/>
    </location>
</feature>
<gene>
    <name evidence="8" type="ORF">RIMI_LOCUS14442842</name>
</gene>
<keyword evidence="9" id="KW-1185">Reference proteome</keyword>
<evidence type="ECO:0000313" key="9">
    <source>
        <dbReference type="Proteomes" id="UP001176940"/>
    </source>
</evidence>
<evidence type="ECO:0000259" key="7">
    <source>
        <dbReference type="PROSITE" id="PS00498"/>
    </source>
</evidence>